<keyword evidence="2" id="KW-1185">Reference proteome</keyword>
<dbReference type="InterPro" id="IPR046288">
    <property type="entry name" value="DUF6325"/>
</dbReference>
<accession>A0ABP6SRA5</accession>
<organism evidence="1 2">
    <name type="scientific">Cryptosporangium minutisporangium</name>
    <dbReference type="NCBI Taxonomy" id="113569"/>
    <lineage>
        <taxon>Bacteria</taxon>
        <taxon>Bacillati</taxon>
        <taxon>Actinomycetota</taxon>
        <taxon>Actinomycetes</taxon>
        <taxon>Cryptosporangiales</taxon>
        <taxon>Cryptosporangiaceae</taxon>
        <taxon>Cryptosporangium</taxon>
    </lineage>
</organism>
<gene>
    <name evidence="1" type="ORF">GCM10020369_06930</name>
</gene>
<sequence>MALGPLELLVLTFPADRFDEGVRATLDPLSIGGEMRIVDALALCGDPLRGTRAVELSDRPALRGDPVAPAGLATGLIRESDLHEAAALVDTRTLALVVLLEHRWVHDLAGPVAASRGTIVGLTHISGLPGRVRRLATVH</sequence>
<proteinExistence type="predicted"/>
<name>A0ABP6SRA5_9ACTN</name>
<comment type="caution">
    <text evidence="1">The sequence shown here is derived from an EMBL/GenBank/DDBJ whole genome shotgun (WGS) entry which is preliminary data.</text>
</comment>
<dbReference type="EMBL" id="BAAAYN010000004">
    <property type="protein sequence ID" value="GAA3382957.1"/>
    <property type="molecule type" value="Genomic_DNA"/>
</dbReference>
<protein>
    <submittedName>
        <fullName evidence="1">Uncharacterized protein</fullName>
    </submittedName>
</protein>
<dbReference type="Pfam" id="PF19850">
    <property type="entry name" value="DUF6325"/>
    <property type="match status" value="1"/>
</dbReference>
<reference evidence="2" key="1">
    <citation type="journal article" date="2019" name="Int. J. Syst. Evol. Microbiol.">
        <title>The Global Catalogue of Microorganisms (GCM) 10K type strain sequencing project: providing services to taxonomists for standard genome sequencing and annotation.</title>
        <authorList>
            <consortium name="The Broad Institute Genomics Platform"/>
            <consortium name="The Broad Institute Genome Sequencing Center for Infectious Disease"/>
            <person name="Wu L."/>
            <person name="Ma J."/>
        </authorList>
    </citation>
    <scope>NUCLEOTIDE SEQUENCE [LARGE SCALE GENOMIC DNA]</scope>
    <source>
        <strain evidence="2">JCM 9458</strain>
    </source>
</reference>
<dbReference type="RefSeq" id="WP_345726459.1">
    <property type="nucleotide sequence ID" value="NZ_BAAAYN010000004.1"/>
</dbReference>
<evidence type="ECO:0000313" key="2">
    <source>
        <dbReference type="Proteomes" id="UP001501676"/>
    </source>
</evidence>
<dbReference type="Proteomes" id="UP001501676">
    <property type="component" value="Unassembled WGS sequence"/>
</dbReference>
<evidence type="ECO:0000313" key="1">
    <source>
        <dbReference type="EMBL" id="GAA3382957.1"/>
    </source>
</evidence>